<reference evidence="6 7" key="1">
    <citation type="journal article" date="2022" name="Nat. Microbiol.">
        <title>The microbiome of a bacterivorous marine choanoflagellate contains a resource-demanding obligate bacterial associate.</title>
        <authorList>
            <person name="Needham D.M."/>
            <person name="Poirier C."/>
            <person name="Bachy C."/>
            <person name="George E.E."/>
            <person name="Wilken S."/>
            <person name="Yung C.C.M."/>
            <person name="Limardo A.J."/>
            <person name="Morando M."/>
            <person name="Sudek L."/>
            <person name="Malmstrom R.R."/>
            <person name="Keeling P.J."/>
            <person name="Santoro A.E."/>
            <person name="Worden A.Z."/>
        </authorList>
    </citation>
    <scope>NUCLEOTIDE SEQUENCE [LARGE SCALE GENOMIC DNA]</scope>
    <source>
        <strain evidence="6 7">Comchoano-2</strain>
    </source>
</reference>
<dbReference type="InterPro" id="IPR003593">
    <property type="entry name" value="AAA+_ATPase"/>
</dbReference>
<dbReference type="CDD" id="cd03293">
    <property type="entry name" value="ABC_NrtD_SsuB_transporters"/>
    <property type="match status" value="1"/>
</dbReference>
<keyword evidence="7" id="KW-1185">Reference proteome</keyword>
<protein>
    <submittedName>
        <fullName evidence="6">Nitrate/sulfonate/bicarbonate ABC transporter ATP-binding protein</fullName>
    </submittedName>
</protein>
<dbReference type="PANTHER" id="PTHR42788:SF13">
    <property type="entry name" value="ALIPHATIC SULFONATES IMPORT ATP-BINDING PROTEIN SSUB"/>
    <property type="match status" value="1"/>
</dbReference>
<name>A0ABT1L513_9GAMM</name>
<feature type="domain" description="ABC transporter" evidence="5">
    <location>
        <begin position="6"/>
        <end position="241"/>
    </location>
</feature>
<accession>A0ABT1L513</accession>
<keyword evidence="2" id="KW-0813">Transport</keyword>
<comment type="similarity">
    <text evidence="1">Belongs to the ABC transporter superfamily.</text>
</comment>
<proteinExistence type="inferred from homology"/>
<dbReference type="PROSITE" id="PS50893">
    <property type="entry name" value="ABC_TRANSPORTER_2"/>
    <property type="match status" value="1"/>
</dbReference>
<keyword evidence="3" id="KW-0547">Nucleotide-binding</keyword>
<dbReference type="Pfam" id="PF09821">
    <property type="entry name" value="AAA_assoc_C"/>
    <property type="match status" value="1"/>
</dbReference>
<evidence type="ECO:0000256" key="1">
    <source>
        <dbReference type="ARBA" id="ARBA00005417"/>
    </source>
</evidence>
<dbReference type="Gene3D" id="3.40.50.300">
    <property type="entry name" value="P-loop containing nucleotide triphosphate hydrolases"/>
    <property type="match status" value="1"/>
</dbReference>
<dbReference type="InterPro" id="IPR027417">
    <property type="entry name" value="P-loop_NTPase"/>
</dbReference>
<gene>
    <name evidence="6" type="ORF">MKS91_03075</name>
</gene>
<dbReference type="Proteomes" id="UP001320768">
    <property type="component" value="Unassembled WGS sequence"/>
</dbReference>
<evidence type="ECO:0000313" key="6">
    <source>
        <dbReference type="EMBL" id="MCP8352269.1"/>
    </source>
</evidence>
<dbReference type="InterPro" id="IPR018632">
    <property type="entry name" value="AAA-associated_dom_C"/>
</dbReference>
<evidence type="ECO:0000259" key="5">
    <source>
        <dbReference type="PROSITE" id="PS50893"/>
    </source>
</evidence>
<comment type="caution">
    <text evidence="6">The sequence shown here is derived from an EMBL/GenBank/DDBJ whole genome shotgun (WGS) entry which is preliminary data.</text>
</comment>
<evidence type="ECO:0000256" key="2">
    <source>
        <dbReference type="ARBA" id="ARBA00022448"/>
    </source>
</evidence>
<evidence type="ECO:0000256" key="4">
    <source>
        <dbReference type="ARBA" id="ARBA00022840"/>
    </source>
</evidence>
<dbReference type="EMBL" id="JAKUDN010000002">
    <property type="protein sequence ID" value="MCP8352269.1"/>
    <property type="molecule type" value="Genomic_DNA"/>
</dbReference>
<evidence type="ECO:0000256" key="3">
    <source>
        <dbReference type="ARBA" id="ARBA00022741"/>
    </source>
</evidence>
<evidence type="ECO:0000313" key="7">
    <source>
        <dbReference type="Proteomes" id="UP001320768"/>
    </source>
</evidence>
<dbReference type="SMART" id="SM00382">
    <property type="entry name" value="AAA"/>
    <property type="match status" value="1"/>
</dbReference>
<dbReference type="SUPFAM" id="SSF52540">
    <property type="entry name" value="P-loop containing nucleoside triphosphate hydrolases"/>
    <property type="match status" value="1"/>
</dbReference>
<dbReference type="PANTHER" id="PTHR42788">
    <property type="entry name" value="TAURINE IMPORT ATP-BINDING PROTEIN-RELATED"/>
    <property type="match status" value="1"/>
</dbReference>
<sequence length="430" mass="47465">MAGPILEIKDVKKSFHRGSQSEILVLDDISLSLNEGEVVCLLGKSGSGKSTLLRIIAGLIQPSNGFRYYKQQPAFGGVKNLSMVFQHFALLPWMSVLENVELGLESSGMSTTDRRDKALKAIDMVGLDGFESAYPKELSGGIAQRVGLARALVVDPEIMLLDEPFSALDILTAENLRGDLINLWTSKKTNLKSMLIVTHNIEEAVYMADRILIFGSDPGKVKSEMRIDLAHPRDDKDEEMAELVDQVYQTIAEVNFQAKRAGMRFRTIRLGHMLPSVPVSNITGLLEFLVSGDGSEHAELSEVAEEMHLGLDEILPVAEAVEILRFATVSGGRFQLTPTGDGFAKASILDQKKLFARQLLDHVPVAVYVRGTLENVENHTMHESELLGVLQEKMSEVASRRVLRTIVDWGRYAELFAYNVNSGVLSLEDP</sequence>
<dbReference type="Pfam" id="PF00005">
    <property type="entry name" value="ABC_tran"/>
    <property type="match status" value="1"/>
</dbReference>
<keyword evidence="4 6" id="KW-0067">ATP-binding</keyword>
<dbReference type="RefSeq" id="WP_258569375.1">
    <property type="nucleotide sequence ID" value="NZ_JAKUDN010000002.1"/>
</dbReference>
<organism evidence="6 7">
    <name type="scientific">Candidatus Synchoanobacter obligatus</name>
    <dbReference type="NCBI Taxonomy" id="2919597"/>
    <lineage>
        <taxon>Bacteria</taxon>
        <taxon>Pseudomonadati</taxon>
        <taxon>Pseudomonadota</taxon>
        <taxon>Gammaproteobacteria</taxon>
        <taxon>Candidatus Comchoanobacterales</taxon>
        <taxon>Candidatus Comchoanobacteraceae</taxon>
        <taxon>Candidatus Synchoanobacter</taxon>
    </lineage>
</organism>
<dbReference type="InterPro" id="IPR050166">
    <property type="entry name" value="ABC_transporter_ATP-bind"/>
</dbReference>
<dbReference type="InterPro" id="IPR003439">
    <property type="entry name" value="ABC_transporter-like_ATP-bd"/>
</dbReference>
<dbReference type="GO" id="GO:0005524">
    <property type="term" value="F:ATP binding"/>
    <property type="evidence" value="ECO:0007669"/>
    <property type="project" value="UniProtKB-KW"/>
</dbReference>